<comment type="function">
    <text evidence="8">May play a role in promoting maturation and morphological differentiation of cerebellar neurons.</text>
</comment>
<dbReference type="Pfam" id="PF00611">
    <property type="entry name" value="FCH"/>
    <property type="match status" value="1"/>
</dbReference>
<dbReference type="PROSITE" id="PS51741">
    <property type="entry name" value="F_BAR"/>
    <property type="match status" value="1"/>
</dbReference>
<keyword evidence="6" id="KW-0524">Neurogenesis</keyword>
<evidence type="ECO:0000256" key="9">
    <source>
        <dbReference type="ARBA" id="ARBA00071534"/>
    </source>
</evidence>
<dbReference type="PANTHER" id="PTHR23065:SF57">
    <property type="entry name" value="GROWTH ARREST-SPECIFIC PROTEIN 7"/>
    <property type="match status" value="1"/>
</dbReference>
<dbReference type="GO" id="GO:0005905">
    <property type="term" value="C:clathrin-coated pit"/>
    <property type="evidence" value="ECO:0007669"/>
    <property type="project" value="TreeGrafter"/>
</dbReference>
<evidence type="ECO:0000256" key="7">
    <source>
        <dbReference type="ARBA" id="ARBA00023054"/>
    </source>
</evidence>
<dbReference type="Pfam" id="PF00397">
    <property type="entry name" value="WW"/>
    <property type="match status" value="1"/>
</dbReference>
<dbReference type="Pfam" id="PF16623">
    <property type="entry name" value="WW_FCH_linker"/>
    <property type="match status" value="1"/>
</dbReference>
<dbReference type="InterPro" id="IPR001202">
    <property type="entry name" value="WW_dom"/>
</dbReference>
<dbReference type="SUPFAM" id="SSF103657">
    <property type="entry name" value="BAR/IMD domain-like"/>
    <property type="match status" value="1"/>
</dbReference>
<evidence type="ECO:0000256" key="11">
    <source>
        <dbReference type="SAM" id="Coils"/>
    </source>
</evidence>
<dbReference type="InterPro" id="IPR036020">
    <property type="entry name" value="WW_dom_sf"/>
</dbReference>
<dbReference type="InterPro" id="IPR001060">
    <property type="entry name" value="FCH_dom"/>
</dbReference>
<reference evidence="15" key="2">
    <citation type="submission" date="2025-09" db="UniProtKB">
        <authorList>
            <consortium name="Ensembl"/>
        </authorList>
    </citation>
    <scope>IDENTIFICATION</scope>
</reference>
<evidence type="ECO:0000259" key="13">
    <source>
        <dbReference type="PROSITE" id="PS50020"/>
    </source>
</evidence>
<dbReference type="SMART" id="SM00055">
    <property type="entry name" value="FCH"/>
    <property type="match status" value="1"/>
</dbReference>
<evidence type="ECO:0000256" key="6">
    <source>
        <dbReference type="ARBA" id="ARBA00022902"/>
    </source>
</evidence>
<dbReference type="FunFam" id="1.20.1270.60:FF:000024">
    <property type="entry name" value="growth arrest-specific protein 7 isoform X2"/>
    <property type="match status" value="1"/>
</dbReference>
<dbReference type="AlphaFoldDB" id="A0A8C6C756"/>
<evidence type="ECO:0000256" key="12">
    <source>
        <dbReference type="SAM" id="MobiDB-lite"/>
    </source>
</evidence>
<dbReference type="GO" id="GO:0005886">
    <property type="term" value="C:plasma membrane"/>
    <property type="evidence" value="ECO:0007669"/>
    <property type="project" value="TreeGrafter"/>
</dbReference>
<dbReference type="GeneTree" id="ENSGT00940000156268"/>
<dbReference type="Proteomes" id="UP000694561">
    <property type="component" value="Unplaced"/>
</dbReference>
<feature type="coiled-coil region" evidence="11">
    <location>
        <begin position="272"/>
        <end position="313"/>
    </location>
</feature>
<dbReference type="FunFam" id="2.20.70.10:FF:000033">
    <property type="entry name" value="Growth arrest specific 7"/>
    <property type="match status" value="1"/>
</dbReference>
<dbReference type="GO" id="GO:0048812">
    <property type="term" value="P:neuron projection morphogenesis"/>
    <property type="evidence" value="ECO:0007669"/>
    <property type="project" value="TreeGrafter"/>
</dbReference>
<dbReference type="CDD" id="cd07649">
    <property type="entry name" value="F-BAR_GAS7"/>
    <property type="match status" value="1"/>
</dbReference>
<accession>A0A8C6C756</accession>
<feature type="domain" description="WW" evidence="13">
    <location>
        <begin position="23"/>
        <end position="56"/>
    </location>
</feature>
<evidence type="ECO:0000259" key="14">
    <source>
        <dbReference type="PROSITE" id="PS51741"/>
    </source>
</evidence>
<dbReference type="SUPFAM" id="SSF51045">
    <property type="entry name" value="WW domain"/>
    <property type="match status" value="1"/>
</dbReference>
<keyword evidence="7 10" id="KW-0175">Coiled coil</keyword>
<evidence type="ECO:0000256" key="8">
    <source>
        <dbReference type="ARBA" id="ARBA00055699"/>
    </source>
</evidence>
<comment type="subcellular location">
    <subcellularLocation>
        <location evidence="1">Cytoplasm</location>
    </subcellularLocation>
</comment>
<evidence type="ECO:0000313" key="16">
    <source>
        <dbReference type="Proteomes" id="UP000694561"/>
    </source>
</evidence>
<dbReference type="Gene3D" id="1.20.1270.60">
    <property type="entry name" value="Arfaptin homology (AH) domain/BAR domain"/>
    <property type="match status" value="1"/>
</dbReference>
<dbReference type="PANTHER" id="PTHR23065">
    <property type="entry name" value="PROLINE-SERINE-THREONINE PHOSPHATASE INTERACTING PROTEIN 1"/>
    <property type="match status" value="1"/>
</dbReference>
<dbReference type="GO" id="GO:0072583">
    <property type="term" value="P:clathrin-dependent endocytosis"/>
    <property type="evidence" value="ECO:0007669"/>
    <property type="project" value="TreeGrafter"/>
</dbReference>
<sequence>MQKGVHAKPGMVPPPPGEESQTVVLPPGWQSYLSPQGRRYYVNTATNETTWERPSSSPGIPASPGPHRSSLPLTVNGYHTSGTPAHPPETAHMSVRKSTGDSQNLGSSSPGKKQSKENTITINCVTFPHPDTMPEQQLLKPTEWSYCDYFWADKKDPQGNGTMAGFELLLQKQLKGKQMQKEMSEFIRERIKIEEEYAKNLAKLSQNSLAAQEEGSLGEAWAQVKKSLADEAEVHLKFSAKLHSEVEKPLMNFRENFKKDMKKCDHHIADLRKQLASRYAAVEKARKALTERQRDLEMKTQQLEIKLSNKTEEDIKKARRKSTQAGDDLMRCVDLYNQAQSKWFEEMVTTTLELERLEVERVEMIRQHLCQYTQLRHETDMFNQSVSSPGRGQRGPWAAWGRGEPWPCAVVAGQVAATGESVRKAGTGSGLRVTPWDGHVSYPGCPCESIPSASHRCVTIVKIAGDVLVSPGEFLTMLGTIQNFSSRHSI</sequence>
<dbReference type="PROSITE" id="PS01159">
    <property type="entry name" value="WW_DOMAIN_1"/>
    <property type="match status" value="1"/>
</dbReference>
<dbReference type="Gene3D" id="2.20.70.10">
    <property type="match status" value="1"/>
</dbReference>
<dbReference type="CDD" id="cd00201">
    <property type="entry name" value="WW"/>
    <property type="match status" value="1"/>
</dbReference>
<dbReference type="GO" id="GO:0048268">
    <property type="term" value="P:clathrin coat assembly"/>
    <property type="evidence" value="ECO:0007669"/>
    <property type="project" value="TreeGrafter"/>
</dbReference>
<feature type="compositionally biased region" description="Polar residues" evidence="12">
    <location>
        <begin position="96"/>
        <end position="117"/>
    </location>
</feature>
<proteinExistence type="predicted"/>
<feature type="compositionally biased region" description="Polar residues" evidence="12">
    <location>
        <begin position="71"/>
        <end position="83"/>
    </location>
</feature>
<feature type="domain" description="F-BAR" evidence="14">
    <location>
        <begin position="142"/>
        <end position="402"/>
    </location>
</feature>
<keyword evidence="16" id="KW-1185">Reference proteome</keyword>
<gene>
    <name evidence="15" type="primary">GAS7</name>
</gene>
<feature type="region of interest" description="Disordered" evidence="12">
    <location>
        <begin position="1"/>
        <end position="117"/>
    </location>
</feature>
<evidence type="ECO:0000256" key="2">
    <source>
        <dbReference type="ARBA" id="ARBA00022473"/>
    </source>
</evidence>
<evidence type="ECO:0000256" key="10">
    <source>
        <dbReference type="PROSITE-ProRule" id="PRU01077"/>
    </source>
</evidence>
<feature type="compositionally biased region" description="Low complexity" evidence="12">
    <location>
        <begin position="54"/>
        <end position="66"/>
    </location>
</feature>
<evidence type="ECO:0000256" key="5">
    <source>
        <dbReference type="ARBA" id="ARBA00022782"/>
    </source>
</evidence>
<name>A0A8C6C756_MONMO</name>
<dbReference type="SMART" id="SM00456">
    <property type="entry name" value="WW"/>
    <property type="match status" value="1"/>
</dbReference>
<evidence type="ECO:0000256" key="4">
    <source>
        <dbReference type="ARBA" id="ARBA00022553"/>
    </source>
</evidence>
<reference evidence="15" key="1">
    <citation type="submission" date="2025-08" db="UniProtKB">
        <authorList>
            <consortium name="Ensembl"/>
        </authorList>
    </citation>
    <scope>IDENTIFICATION</scope>
</reference>
<evidence type="ECO:0000313" key="15">
    <source>
        <dbReference type="Ensembl" id="ENSMMNP00015026622.1"/>
    </source>
</evidence>
<keyword evidence="3" id="KW-0963">Cytoplasm</keyword>
<dbReference type="PROSITE" id="PS50020">
    <property type="entry name" value="WW_DOMAIN_2"/>
    <property type="match status" value="1"/>
</dbReference>
<organism evidence="15 16">
    <name type="scientific">Monodon monoceros</name>
    <name type="common">Narwhal</name>
    <name type="synonym">Ceratodon monodon</name>
    <dbReference type="NCBI Taxonomy" id="40151"/>
    <lineage>
        <taxon>Eukaryota</taxon>
        <taxon>Metazoa</taxon>
        <taxon>Chordata</taxon>
        <taxon>Craniata</taxon>
        <taxon>Vertebrata</taxon>
        <taxon>Euteleostomi</taxon>
        <taxon>Mammalia</taxon>
        <taxon>Eutheria</taxon>
        <taxon>Laurasiatheria</taxon>
        <taxon>Artiodactyla</taxon>
        <taxon>Whippomorpha</taxon>
        <taxon>Cetacea</taxon>
        <taxon>Odontoceti</taxon>
        <taxon>Monodontidae</taxon>
        <taxon>Monodon</taxon>
    </lineage>
</organism>
<dbReference type="InterPro" id="IPR037957">
    <property type="entry name" value="GAS7_F-BAR"/>
</dbReference>
<keyword evidence="4" id="KW-0597">Phosphoprotein</keyword>
<keyword evidence="5" id="KW-0221">Differentiation</keyword>
<dbReference type="GO" id="GO:0030136">
    <property type="term" value="C:clathrin-coated vesicle"/>
    <property type="evidence" value="ECO:0007669"/>
    <property type="project" value="TreeGrafter"/>
</dbReference>
<protein>
    <recommendedName>
        <fullName evidence="9">Growth arrest-specific protein 7</fullName>
    </recommendedName>
</protein>
<keyword evidence="2" id="KW-0217">Developmental protein</keyword>
<dbReference type="InterPro" id="IPR027267">
    <property type="entry name" value="AH/BAR_dom_sf"/>
</dbReference>
<evidence type="ECO:0000256" key="1">
    <source>
        <dbReference type="ARBA" id="ARBA00004496"/>
    </source>
</evidence>
<dbReference type="Ensembl" id="ENSMMNT00015029266.1">
    <property type="protein sequence ID" value="ENSMMNP00015026622.1"/>
    <property type="gene ID" value="ENSMMNG00015019413.1"/>
</dbReference>
<evidence type="ECO:0000256" key="3">
    <source>
        <dbReference type="ARBA" id="ARBA00022490"/>
    </source>
</evidence>
<dbReference type="InterPro" id="IPR031160">
    <property type="entry name" value="F_BAR_dom"/>
</dbReference>
<feature type="compositionally biased region" description="Polar residues" evidence="12">
    <location>
        <begin position="43"/>
        <end position="53"/>
    </location>
</feature>